<dbReference type="EMBL" id="JBAKFG010000001">
    <property type="protein sequence ID" value="MEX0372111.1"/>
    <property type="molecule type" value="Genomic_DNA"/>
</dbReference>
<keyword evidence="3" id="KW-1185">Reference proteome</keyword>
<keyword evidence="1" id="KW-0732">Signal</keyword>
<organism evidence="2 3">
    <name type="scientific">Spiribacter roseus</name>
    <dbReference type="NCBI Taxonomy" id="1855875"/>
    <lineage>
        <taxon>Bacteria</taxon>
        <taxon>Pseudomonadati</taxon>
        <taxon>Pseudomonadota</taxon>
        <taxon>Gammaproteobacteria</taxon>
        <taxon>Chromatiales</taxon>
        <taxon>Ectothiorhodospiraceae</taxon>
        <taxon>Spiribacter</taxon>
    </lineage>
</organism>
<proteinExistence type="predicted"/>
<reference evidence="2 3" key="1">
    <citation type="submission" date="2024-02" db="EMBL/GenBank/DDBJ databases">
        <title>New especies of Spiribacter isolated from saline water.</title>
        <authorList>
            <person name="Leon M.J."/>
            <person name="De La Haba R."/>
            <person name="Sanchez-Porro C."/>
            <person name="Ventosa A."/>
        </authorList>
    </citation>
    <scope>NUCLEOTIDE SEQUENCE [LARGE SCALE GENOMIC DNA]</scope>
    <source>
        <strain evidence="3">ag22IC6-196</strain>
    </source>
</reference>
<evidence type="ECO:0000256" key="1">
    <source>
        <dbReference type="SAM" id="SignalP"/>
    </source>
</evidence>
<comment type="caution">
    <text evidence="2">The sequence shown here is derived from an EMBL/GenBank/DDBJ whole genome shotgun (WGS) entry which is preliminary data.</text>
</comment>
<gene>
    <name evidence="2" type="ORF">V6X51_01525</name>
</gene>
<protein>
    <submittedName>
        <fullName evidence="2">Uncharacterized protein</fullName>
    </submittedName>
</protein>
<evidence type="ECO:0000313" key="2">
    <source>
        <dbReference type="EMBL" id="MEX0372111.1"/>
    </source>
</evidence>
<feature type="chain" id="PRO_5046475656" evidence="1">
    <location>
        <begin position="22"/>
        <end position="158"/>
    </location>
</feature>
<dbReference type="RefSeq" id="WP_367950944.1">
    <property type="nucleotide sequence ID" value="NZ_JBAKFG010000001.1"/>
</dbReference>
<feature type="signal peptide" evidence="1">
    <location>
        <begin position="1"/>
        <end position="21"/>
    </location>
</feature>
<evidence type="ECO:0000313" key="3">
    <source>
        <dbReference type="Proteomes" id="UP001556636"/>
    </source>
</evidence>
<sequence length="158" mass="17554">MYQSIFALVAAAVVFAMPVTAAEDKKPQWLFVQAASGAELLDEATLHIPVEREIFAFTDRPAREHRYLNAHEFVSLWSEGADSFAGDPPNAVLSWRQDGEVREVEIELLGAEVVSHGRAIQYEISVEEVGTLAKIGQEAALYIDGHWFGDGDRQGIYY</sequence>
<accession>A0ABV3RVA0</accession>
<name>A0ABV3RVA0_9GAMM</name>
<dbReference type="Proteomes" id="UP001556636">
    <property type="component" value="Unassembled WGS sequence"/>
</dbReference>